<dbReference type="FunFam" id="3.30.160.60:FF:000515">
    <property type="entry name" value="early growth response protein 4"/>
    <property type="match status" value="1"/>
</dbReference>
<keyword evidence="12" id="KW-1185">Reference proteome</keyword>
<dbReference type="GO" id="GO:0005654">
    <property type="term" value="C:nucleoplasm"/>
    <property type="evidence" value="ECO:0007669"/>
    <property type="project" value="TreeGrafter"/>
</dbReference>
<dbReference type="SUPFAM" id="SSF57667">
    <property type="entry name" value="beta-beta-alpha zinc fingers"/>
    <property type="match status" value="2"/>
</dbReference>
<organism evidence="11 12">
    <name type="scientific">Mortierella alpina</name>
    <name type="common">Oleaginous fungus</name>
    <name type="synonym">Mortierella renispora</name>
    <dbReference type="NCBI Taxonomy" id="64518"/>
    <lineage>
        <taxon>Eukaryota</taxon>
        <taxon>Fungi</taxon>
        <taxon>Fungi incertae sedis</taxon>
        <taxon>Mucoromycota</taxon>
        <taxon>Mortierellomycotina</taxon>
        <taxon>Mortierellomycetes</taxon>
        <taxon>Mortierellales</taxon>
        <taxon>Mortierellaceae</taxon>
        <taxon>Mortierella</taxon>
    </lineage>
</organism>
<dbReference type="Gene3D" id="3.30.160.60">
    <property type="entry name" value="Classic Zinc Finger"/>
    <property type="match status" value="3"/>
</dbReference>
<feature type="domain" description="C2H2-type" evidence="10">
    <location>
        <begin position="347"/>
        <end position="376"/>
    </location>
</feature>
<keyword evidence="3" id="KW-0677">Repeat</keyword>
<gene>
    <name evidence="11" type="ORF">BGZ70_010596</name>
</gene>
<accession>A0A9P6LZ39</accession>
<comment type="subcellular location">
    <subcellularLocation>
        <location evidence="1">Nucleus</location>
    </subcellularLocation>
</comment>
<keyword evidence="5" id="KW-0805">Transcription regulation</keyword>
<dbReference type="PANTHER" id="PTHR24399">
    <property type="entry name" value="ZINC FINGER AND BTB DOMAIN-CONTAINING"/>
    <property type="match status" value="1"/>
</dbReference>
<dbReference type="InterPro" id="IPR036236">
    <property type="entry name" value="Znf_C2H2_sf"/>
</dbReference>
<protein>
    <recommendedName>
        <fullName evidence="10">C2H2-type domain-containing protein</fullName>
    </recommendedName>
</protein>
<keyword evidence="7" id="KW-0539">Nucleus</keyword>
<proteinExistence type="predicted"/>
<dbReference type="GO" id="GO:0000978">
    <property type="term" value="F:RNA polymerase II cis-regulatory region sequence-specific DNA binding"/>
    <property type="evidence" value="ECO:0007669"/>
    <property type="project" value="TreeGrafter"/>
</dbReference>
<feature type="region of interest" description="Disordered" evidence="9">
    <location>
        <begin position="1"/>
        <end position="27"/>
    </location>
</feature>
<dbReference type="Pfam" id="PF00096">
    <property type="entry name" value="zf-C2H2"/>
    <property type="match status" value="2"/>
</dbReference>
<evidence type="ECO:0000256" key="3">
    <source>
        <dbReference type="ARBA" id="ARBA00022737"/>
    </source>
</evidence>
<feature type="compositionally biased region" description="Low complexity" evidence="9">
    <location>
        <begin position="314"/>
        <end position="324"/>
    </location>
</feature>
<feature type="compositionally biased region" description="Basic and acidic residues" evidence="9">
    <location>
        <begin position="1"/>
        <end position="11"/>
    </location>
</feature>
<feature type="domain" description="C2H2-type" evidence="10">
    <location>
        <begin position="405"/>
        <end position="441"/>
    </location>
</feature>
<comment type="caution">
    <text evidence="11">The sequence shown here is derived from an EMBL/GenBank/DDBJ whole genome shotgun (WGS) entry which is preliminary data.</text>
</comment>
<feature type="compositionally biased region" description="Basic residues" evidence="9">
    <location>
        <begin position="325"/>
        <end position="343"/>
    </location>
</feature>
<evidence type="ECO:0000256" key="7">
    <source>
        <dbReference type="ARBA" id="ARBA00023242"/>
    </source>
</evidence>
<keyword evidence="4" id="KW-0862">Zinc</keyword>
<evidence type="ECO:0000313" key="11">
    <source>
        <dbReference type="EMBL" id="KAF9954339.1"/>
    </source>
</evidence>
<keyword evidence="6" id="KW-0804">Transcription</keyword>
<dbReference type="InterPro" id="IPR013087">
    <property type="entry name" value="Znf_C2H2_type"/>
</dbReference>
<evidence type="ECO:0000256" key="6">
    <source>
        <dbReference type="ARBA" id="ARBA00023163"/>
    </source>
</evidence>
<name>A0A9P6LZ39_MORAP</name>
<evidence type="ECO:0000256" key="4">
    <source>
        <dbReference type="ARBA" id="ARBA00022833"/>
    </source>
</evidence>
<feature type="compositionally biased region" description="Low complexity" evidence="9">
    <location>
        <begin position="116"/>
        <end position="130"/>
    </location>
</feature>
<dbReference type="AlphaFoldDB" id="A0A9P6LZ39"/>
<keyword evidence="2" id="KW-0479">Metal-binding</keyword>
<evidence type="ECO:0000259" key="10">
    <source>
        <dbReference type="PROSITE" id="PS50157"/>
    </source>
</evidence>
<keyword evidence="8" id="KW-0863">Zinc-finger</keyword>
<evidence type="ECO:0000256" key="9">
    <source>
        <dbReference type="SAM" id="MobiDB-lite"/>
    </source>
</evidence>
<evidence type="ECO:0000313" key="12">
    <source>
        <dbReference type="Proteomes" id="UP000738359"/>
    </source>
</evidence>
<dbReference type="GO" id="GO:0008270">
    <property type="term" value="F:zinc ion binding"/>
    <property type="evidence" value="ECO:0007669"/>
    <property type="project" value="UniProtKB-KW"/>
</dbReference>
<dbReference type="EMBL" id="JAAAHY010000977">
    <property type="protein sequence ID" value="KAF9954339.1"/>
    <property type="molecule type" value="Genomic_DNA"/>
</dbReference>
<sequence>MSPDPSLKDNMSDSFEDDDDDDMDVYDIFTTPVPRQPRLQQPQLLLQQQHQEALALHQQQQYMRLRQQQQHQQLQQSLYPSGQGEGKPVTPLQVLRPYHPMVLQRTVSMPVYPSVNSIPTQQNTSQSQPQGFAGYPFAQPQQRQQQPSSTALPLDQHANTSLPQYAPNAPPYYVPGAERFVPLPEQFSDLASLDHYVSSLQLQHPALESTIPARDQDMDLMMLSSLTLSSPLDHADATLLQQLTHISTNTTASGSSSVQSPSLSWTSAPLSRETSPSLSPLLQRRQVSYSVPSSAFASPSVTDLSAPLDLASGSSSPSASATASPRRRRRVRPPTVKKAKKIRPSSFACTSPGCDKVFSRAYNLTSHMKTHSTERPFLCGMCPLAFARRHDRERHVRLHTGEKPYSCDVCGAGFMRNDALHRHQKLCGIAGSSFAHIEEPSWPEDPRPCGGSGGQGFLAGSAM</sequence>
<dbReference type="PROSITE" id="PS00028">
    <property type="entry name" value="ZINC_FINGER_C2H2_1"/>
    <property type="match status" value="2"/>
</dbReference>
<feature type="compositionally biased region" description="Acidic residues" evidence="9">
    <location>
        <begin position="14"/>
        <end position="25"/>
    </location>
</feature>
<feature type="region of interest" description="Disordered" evidence="9">
    <location>
        <begin position="114"/>
        <end position="155"/>
    </location>
</feature>
<evidence type="ECO:0000256" key="2">
    <source>
        <dbReference type="ARBA" id="ARBA00022723"/>
    </source>
</evidence>
<feature type="region of interest" description="Disordered" evidence="9">
    <location>
        <begin position="250"/>
        <end position="279"/>
    </location>
</feature>
<feature type="compositionally biased region" description="Low complexity" evidence="9">
    <location>
        <begin position="253"/>
        <end position="267"/>
    </location>
</feature>
<dbReference type="OrthoDB" id="8117402at2759"/>
<dbReference type="PROSITE" id="PS50157">
    <property type="entry name" value="ZINC_FINGER_C2H2_2"/>
    <property type="match status" value="3"/>
</dbReference>
<feature type="compositionally biased region" description="Polar residues" evidence="9">
    <location>
        <begin position="268"/>
        <end position="279"/>
    </location>
</feature>
<reference evidence="11" key="1">
    <citation type="journal article" date="2020" name="Fungal Divers.">
        <title>Resolving the Mortierellaceae phylogeny through synthesis of multi-gene phylogenetics and phylogenomics.</title>
        <authorList>
            <person name="Vandepol N."/>
            <person name="Liber J."/>
            <person name="Desiro A."/>
            <person name="Na H."/>
            <person name="Kennedy M."/>
            <person name="Barry K."/>
            <person name="Grigoriev I.V."/>
            <person name="Miller A.N."/>
            <person name="O'Donnell K."/>
            <person name="Stajich J.E."/>
            <person name="Bonito G."/>
        </authorList>
    </citation>
    <scope>NUCLEOTIDE SEQUENCE</scope>
    <source>
        <strain evidence="11">CK1249</strain>
    </source>
</reference>
<evidence type="ECO:0000256" key="8">
    <source>
        <dbReference type="PROSITE-ProRule" id="PRU00042"/>
    </source>
</evidence>
<dbReference type="SMART" id="SM00355">
    <property type="entry name" value="ZnF_C2H2"/>
    <property type="match status" value="3"/>
</dbReference>
<feature type="region of interest" description="Disordered" evidence="9">
    <location>
        <begin position="308"/>
        <end position="343"/>
    </location>
</feature>
<dbReference type="PANTHER" id="PTHR24399:SF70">
    <property type="entry name" value="C2H2-TYPE DOMAIN-CONTAINING PROTEIN"/>
    <property type="match status" value="1"/>
</dbReference>
<evidence type="ECO:0000256" key="5">
    <source>
        <dbReference type="ARBA" id="ARBA00023015"/>
    </source>
</evidence>
<evidence type="ECO:0000256" key="1">
    <source>
        <dbReference type="ARBA" id="ARBA00004123"/>
    </source>
</evidence>
<dbReference type="GO" id="GO:0001227">
    <property type="term" value="F:DNA-binding transcription repressor activity, RNA polymerase II-specific"/>
    <property type="evidence" value="ECO:0007669"/>
    <property type="project" value="TreeGrafter"/>
</dbReference>
<feature type="domain" description="C2H2-type" evidence="10">
    <location>
        <begin position="377"/>
        <end position="404"/>
    </location>
</feature>
<dbReference type="Proteomes" id="UP000738359">
    <property type="component" value="Unassembled WGS sequence"/>
</dbReference>